<dbReference type="GO" id="GO:0016567">
    <property type="term" value="P:protein ubiquitination"/>
    <property type="evidence" value="ECO:0007669"/>
    <property type="project" value="InterPro"/>
</dbReference>
<accession>A0AAV5WKW5</accession>
<reference evidence="2" key="1">
    <citation type="submission" date="2023-10" db="EMBL/GenBank/DDBJ databases">
        <title>Genome assembly of Pristionchus species.</title>
        <authorList>
            <person name="Yoshida K."/>
            <person name="Sommer R.J."/>
        </authorList>
    </citation>
    <scope>NUCLEOTIDE SEQUENCE</scope>
    <source>
        <strain evidence="2">RS5133</strain>
    </source>
</reference>
<gene>
    <name evidence="2" type="ORF">PFISCL1PPCAC_24031</name>
</gene>
<dbReference type="PANTHER" id="PTHR20995:SF17">
    <property type="entry name" value="F-BOX_WD REPEAT-CONTAINING PROTEIN 5"/>
    <property type="match status" value="1"/>
</dbReference>
<dbReference type="InterPro" id="IPR042508">
    <property type="entry name" value="FBXW5"/>
</dbReference>
<dbReference type="InterPro" id="IPR036047">
    <property type="entry name" value="F-box-like_dom_sf"/>
</dbReference>
<proteinExistence type="predicted"/>
<feature type="non-terminal residue" evidence="2">
    <location>
        <position position="1"/>
    </location>
</feature>
<evidence type="ECO:0000259" key="1">
    <source>
        <dbReference type="PROSITE" id="PS50181"/>
    </source>
</evidence>
<dbReference type="GO" id="GO:0080008">
    <property type="term" value="C:Cul4-RING E3 ubiquitin ligase complex"/>
    <property type="evidence" value="ECO:0007669"/>
    <property type="project" value="InterPro"/>
</dbReference>
<dbReference type="SUPFAM" id="SSF81383">
    <property type="entry name" value="F-box domain"/>
    <property type="match status" value="1"/>
</dbReference>
<feature type="non-terminal residue" evidence="2">
    <location>
        <position position="530"/>
    </location>
</feature>
<dbReference type="InterPro" id="IPR001810">
    <property type="entry name" value="F-box_dom"/>
</dbReference>
<organism evidence="2 3">
    <name type="scientific">Pristionchus fissidentatus</name>
    <dbReference type="NCBI Taxonomy" id="1538716"/>
    <lineage>
        <taxon>Eukaryota</taxon>
        <taxon>Metazoa</taxon>
        <taxon>Ecdysozoa</taxon>
        <taxon>Nematoda</taxon>
        <taxon>Chromadorea</taxon>
        <taxon>Rhabditida</taxon>
        <taxon>Rhabditina</taxon>
        <taxon>Diplogasteromorpha</taxon>
        <taxon>Diplogasteroidea</taxon>
        <taxon>Neodiplogasteridae</taxon>
        <taxon>Pristionchus</taxon>
    </lineage>
</organism>
<dbReference type="GO" id="GO:0019005">
    <property type="term" value="C:SCF ubiquitin ligase complex"/>
    <property type="evidence" value="ECO:0007669"/>
    <property type="project" value="InterPro"/>
</dbReference>
<dbReference type="Proteomes" id="UP001432322">
    <property type="component" value="Unassembled WGS sequence"/>
</dbReference>
<name>A0AAV5WKW5_9BILA</name>
<dbReference type="PANTHER" id="PTHR20995">
    <property type="entry name" value="F-BOX/WD REPEAT-CONTAINING PROTEIN 5"/>
    <property type="match status" value="1"/>
</dbReference>
<dbReference type="Pfam" id="PF12937">
    <property type="entry name" value="F-box-like"/>
    <property type="match status" value="1"/>
</dbReference>
<evidence type="ECO:0000313" key="3">
    <source>
        <dbReference type="Proteomes" id="UP001432322"/>
    </source>
</evidence>
<protein>
    <recommendedName>
        <fullName evidence="1">F-box domain-containing protein</fullName>
    </recommendedName>
</protein>
<comment type="caution">
    <text evidence="2">The sequence shown here is derived from an EMBL/GenBank/DDBJ whole genome shotgun (WGS) entry which is preliminary data.</text>
</comment>
<dbReference type="EMBL" id="BTSY01000006">
    <property type="protein sequence ID" value="GMT32734.1"/>
    <property type="molecule type" value="Genomic_DNA"/>
</dbReference>
<evidence type="ECO:0000313" key="2">
    <source>
        <dbReference type="EMBL" id="GMT32734.1"/>
    </source>
</evidence>
<dbReference type="AlphaFoldDB" id="A0AAV5WKW5"/>
<dbReference type="SMART" id="SM00256">
    <property type="entry name" value="FBOX"/>
    <property type="match status" value="1"/>
</dbReference>
<dbReference type="Gene3D" id="2.130.10.10">
    <property type="entry name" value="YVTN repeat-like/Quinoprotein amine dehydrogenase"/>
    <property type="match status" value="1"/>
</dbReference>
<feature type="domain" description="F-box" evidence="1">
    <location>
        <begin position="3"/>
        <end position="49"/>
    </location>
</feature>
<dbReference type="InterPro" id="IPR015943">
    <property type="entry name" value="WD40/YVTN_repeat-like_dom_sf"/>
</dbReference>
<dbReference type="SUPFAM" id="SSF82171">
    <property type="entry name" value="DPP6 N-terminal domain-like"/>
    <property type="match status" value="1"/>
</dbReference>
<dbReference type="PROSITE" id="PS50181">
    <property type="entry name" value="FBOX"/>
    <property type="match status" value="1"/>
</dbReference>
<dbReference type="Gene3D" id="1.20.1280.50">
    <property type="match status" value="1"/>
</dbReference>
<keyword evidence="3" id="KW-1185">Reference proteome</keyword>
<sequence length="530" mass="60658">RMERGWHVMPPELLIEVFAYLPTASLVSVTAVCSWWRSIAREDSLWREVFLNEFHSFVSTAPVCDVLADEYGMIKRGCPTTLAEVVEDFYYELNEVVFSPQGCFYAVAGQGAMICVYESSTRMLFEERDLHNSLGWRSVSSLSFSPDELCLAVRGVKANGKEELATFSICLVESCLHFISRLPSARFAPWFNNQWILAHDVYPMDFRSQVIKSISHLQLYKRHSSKKEALLNPRTVPLMKVYNEHEEIFNLIVSPFVSRRFRRVIEMAKEAAIEEKSLASKMNELNLIDQTVNEETQMDKLKQLLDREELCFECYISRDCERGCECKCHVGRDESLLIYGKHTDDIRSRICFTIVDLHKVHTAIENAENEEKEGRREVEDPTPDDDLYSYLSRHTTAPDHEITLDGRLLHLTISPDYKYLYATVNMTPRSESPLTEIRSFDLQTMVAERSSFYGGLSPFPNTTTPTSANSAFLFSCTEDQVVVWSRVHHGPSLTRLAHPHPVRSVAAHPHAKLLLVASGEQLHIWTPAFS</sequence>